<evidence type="ECO:0000313" key="3">
    <source>
        <dbReference type="EMBL" id="MDO6543903.1"/>
    </source>
</evidence>
<dbReference type="InterPro" id="IPR029058">
    <property type="entry name" value="AB_hydrolase_fold"/>
</dbReference>
<dbReference type="SUPFAM" id="SSF53474">
    <property type="entry name" value="alpha/beta-Hydrolases"/>
    <property type="match status" value="1"/>
</dbReference>
<dbReference type="RefSeq" id="WP_303500327.1">
    <property type="nucleotide sequence ID" value="NZ_JAUOPU010000017.1"/>
</dbReference>
<protein>
    <submittedName>
        <fullName evidence="3">Alpha/beta hydrolase</fullName>
    </submittedName>
</protein>
<dbReference type="InterPro" id="IPR052370">
    <property type="entry name" value="Meta-cleavage_hydrolase"/>
</dbReference>
<sequence length="345" mass="37935">MNAKSEYLRSPRGFRWWLIRVVMVTVAIIVAAVAYLLVVGASAKSELIESNPAPGRLVDVGGYKMHINCMGEGSPTVLMEAGAGDFSVTWSAVQPKLSQTTRVCSYDRSGFGWSEPNAEQARTSQTMVQELETLLANTNIEDELVLVGHSFGGLNVRLFADRHLDKVVGVVLVDALHEDVSPEMQRINSEAQLALVEELRVVSILQSIGLLALSPEEIPEQGLPLEAMAQYRAILATGSQVDTMIAELSAIEDSLTYARSLDLKHLDNIPVAVLTATHRNQPSLSEDQNKQMAKAWNKMQIAQSKLSSESYFVSTSKSGHYIQLEQPELVIRTINKLVTRARYKG</sequence>
<dbReference type="InterPro" id="IPR000073">
    <property type="entry name" value="AB_hydrolase_1"/>
</dbReference>
<dbReference type="Pfam" id="PF00561">
    <property type="entry name" value="Abhydrolase_1"/>
    <property type="match status" value="1"/>
</dbReference>
<organism evidence="3 4">
    <name type="scientific">Photobacterium sanguinicancri</name>
    <dbReference type="NCBI Taxonomy" id="875932"/>
    <lineage>
        <taxon>Bacteria</taxon>
        <taxon>Pseudomonadati</taxon>
        <taxon>Pseudomonadota</taxon>
        <taxon>Gammaproteobacteria</taxon>
        <taxon>Vibrionales</taxon>
        <taxon>Vibrionaceae</taxon>
        <taxon>Photobacterium</taxon>
    </lineage>
</organism>
<dbReference type="Proteomes" id="UP001170624">
    <property type="component" value="Unassembled WGS sequence"/>
</dbReference>
<evidence type="ECO:0000256" key="1">
    <source>
        <dbReference type="SAM" id="Phobius"/>
    </source>
</evidence>
<keyword evidence="3" id="KW-0378">Hydrolase</keyword>
<feature type="domain" description="AB hydrolase-1" evidence="2">
    <location>
        <begin position="75"/>
        <end position="179"/>
    </location>
</feature>
<dbReference type="PANTHER" id="PTHR43139:SF52">
    <property type="entry name" value="SI:DKEY-122A22.2"/>
    <property type="match status" value="1"/>
</dbReference>
<dbReference type="PANTHER" id="PTHR43139">
    <property type="entry name" value="SI:DKEY-122A22.2"/>
    <property type="match status" value="1"/>
</dbReference>
<feature type="transmembrane region" description="Helical" evidence="1">
    <location>
        <begin position="21"/>
        <end position="43"/>
    </location>
</feature>
<proteinExistence type="predicted"/>
<reference evidence="3" key="1">
    <citation type="submission" date="2023-07" db="EMBL/GenBank/DDBJ databases">
        <title>Genome content predicts the carbon catabolic preferences of heterotrophic bacteria.</title>
        <authorList>
            <person name="Gralka M."/>
        </authorList>
    </citation>
    <scope>NUCLEOTIDE SEQUENCE</scope>
    <source>
        <strain evidence="3">G2M05</strain>
    </source>
</reference>
<keyword evidence="1" id="KW-1133">Transmembrane helix</keyword>
<evidence type="ECO:0000259" key="2">
    <source>
        <dbReference type="Pfam" id="PF00561"/>
    </source>
</evidence>
<dbReference type="Gene3D" id="3.40.50.1820">
    <property type="entry name" value="alpha/beta hydrolase"/>
    <property type="match status" value="1"/>
</dbReference>
<dbReference type="AlphaFoldDB" id="A0AAW7YAJ4"/>
<name>A0AAW7YAJ4_9GAMM</name>
<gene>
    <name evidence="3" type="ORF">Q4568_15255</name>
</gene>
<comment type="caution">
    <text evidence="3">The sequence shown here is derived from an EMBL/GenBank/DDBJ whole genome shotgun (WGS) entry which is preliminary data.</text>
</comment>
<dbReference type="GO" id="GO:0016787">
    <property type="term" value="F:hydrolase activity"/>
    <property type="evidence" value="ECO:0007669"/>
    <property type="project" value="UniProtKB-KW"/>
</dbReference>
<dbReference type="EMBL" id="JAUOPU010000017">
    <property type="protein sequence ID" value="MDO6543903.1"/>
    <property type="molecule type" value="Genomic_DNA"/>
</dbReference>
<evidence type="ECO:0000313" key="4">
    <source>
        <dbReference type="Proteomes" id="UP001170624"/>
    </source>
</evidence>
<accession>A0AAW7YAJ4</accession>
<keyword evidence="1" id="KW-0472">Membrane</keyword>
<keyword evidence="1" id="KW-0812">Transmembrane</keyword>